<accession>A0ABR0VZU9</accession>
<keyword evidence="4" id="KW-0808">Transferase</keyword>
<proteinExistence type="predicted"/>
<keyword evidence="5 17" id="KW-0812">Transmembrane</keyword>
<keyword evidence="10 17" id="KW-1133">Transmembrane helix</keyword>
<comment type="catalytic activity">
    <reaction evidence="15">
        <text>L-threonyl-[protein] + ATP = O-phospho-L-threonyl-[protein] + ADP + H(+)</text>
        <dbReference type="Rhea" id="RHEA:46608"/>
        <dbReference type="Rhea" id="RHEA-COMP:11060"/>
        <dbReference type="Rhea" id="RHEA-COMP:11605"/>
        <dbReference type="ChEBI" id="CHEBI:15378"/>
        <dbReference type="ChEBI" id="CHEBI:30013"/>
        <dbReference type="ChEBI" id="CHEBI:30616"/>
        <dbReference type="ChEBI" id="CHEBI:61977"/>
        <dbReference type="ChEBI" id="CHEBI:456216"/>
    </reaction>
</comment>
<evidence type="ECO:0000256" key="1">
    <source>
        <dbReference type="ARBA" id="ARBA00004479"/>
    </source>
</evidence>
<dbReference type="InterPro" id="IPR000742">
    <property type="entry name" value="EGF"/>
</dbReference>
<dbReference type="Gene3D" id="2.10.25.10">
    <property type="entry name" value="Laminin"/>
    <property type="match status" value="2"/>
</dbReference>
<evidence type="ECO:0000256" key="8">
    <source>
        <dbReference type="ARBA" id="ARBA00022777"/>
    </source>
</evidence>
<dbReference type="InterPro" id="IPR011009">
    <property type="entry name" value="Kinase-like_dom_sf"/>
</dbReference>
<reference evidence="20 21" key="1">
    <citation type="journal article" date="2021" name="Comput. Struct. Biotechnol. J.">
        <title>De novo genome assembly of the potent medicinal plant Rehmannia glutinosa using nanopore technology.</title>
        <authorList>
            <person name="Ma L."/>
            <person name="Dong C."/>
            <person name="Song C."/>
            <person name="Wang X."/>
            <person name="Zheng X."/>
            <person name="Niu Y."/>
            <person name="Chen S."/>
            <person name="Feng W."/>
        </authorList>
    </citation>
    <scope>NUCLEOTIDE SEQUENCE [LARGE SCALE GENOMIC DNA]</scope>
    <source>
        <strain evidence="20">DH-2019</strain>
    </source>
</reference>
<sequence>MWTSLAKIASLYRRTAAPRLRPAILHLQRVNIVSFVDLDESLDAVAIKDENLEHDCKEEEVKYEMWPSFNSRSYATAARIRFNTDNPVSKPGCPNKCGDLTVPYPFGIGVNASCSINPFFDINCNTSFSPPKAFLSGVKLENGDTLEVLGIFDTKLRVRNQMSWACFDQQGNMTEYVEFSMDISMTPFSISSENKLTVVGCDDISLLSRGNDEWHDFISSCVGICSKPQDLSNGSCSGIGCCQSSIPKGLQSIYGAIATLNEHAKVQDFNPCGYSFLAEQNSYTFNTSDILDSSFVNRTIENVPLVIDWAIGNKTCNQLRNNNEMIICQGESVCVDSGTTLGGYRCNCSRGYQGNPYISPGCQDINECELKPCHPKATCTNLRGSFNCSCPPNYVGDGSRHGTGCFFVPPPTKTALYAGLLVGSGLFLTLAGSFLLYKLLKKRRVKQLKQNFFKRNGSLLLQQQMSGHDSVLEKMRIFTSKELDKATDRFSESRILGRGGQGTVYKGMLSDGRIVAVKKSRLVNEDQLIEFINEVFVLSQVNHRNVVNLLGCCLETEIPLLVYEFIANGTLYQLIHDDTTGFPFSWDLRLRIAAEIANALSYLHYATSIPIYHRDMKSNNILLDEKYRAKLSDFGISRSVAIDQTHLTTKVKGTFGYLDPEYFQTGKFTEKSDVYSFGVVLVELLTAKTNIDHHDRRRKKFGNVFLITMEENRLKTILDSRIIEQGVKDEHIVVANLAKRCLNLKGKRRPTIREVAMELESIRTSENPSFIDSGIQDICCTKTEPFAPKLAHETAPT</sequence>
<dbReference type="Pfam" id="PF13947">
    <property type="entry name" value="GUB_WAK_bind"/>
    <property type="match status" value="1"/>
</dbReference>
<dbReference type="SMART" id="SM00181">
    <property type="entry name" value="EGF"/>
    <property type="match status" value="2"/>
</dbReference>
<comment type="catalytic activity">
    <reaction evidence="14">
        <text>L-seryl-[protein] + ATP = O-phospho-L-seryl-[protein] + ADP + H(+)</text>
        <dbReference type="Rhea" id="RHEA:17989"/>
        <dbReference type="Rhea" id="RHEA-COMP:9863"/>
        <dbReference type="Rhea" id="RHEA-COMP:11604"/>
        <dbReference type="ChEBI" id="CHEBI:15378"/>
        <dbReference type="ChEBI" id="CHEBI:29999"/>
        <dbReference type="ChEBI" id="CHEBI:30616"/>
        <dbReference type="ChEBI" id="CHEBI:83421"/>
        <dbReference type="ChEBI" id="CHEBI:456216"/>
    </reaction>
</comment>
<evidence type="ECO:0000256" key="13">
    <source>
        <dbReference type="ARBA" id="ARBA00023180"/>
    </source>
</evidence>
<dbReference type="EMBL" id="JABTTQ020000233">
    <property type="protein sequence ID" value="KAK6140863.1"/>
    <property type="molecule type" value="Genomic_DNA"/>
</dbReference>
<feature type="domain" description="Protein kinase" evidence="18">
    <location>
        <begin position="490"/>
        <end position="770"/>
    </location>
</feature>
<evidence type="ECO:0000256" key="15">
    <source>
        <dbReference type="ARBA" id="ARBA00047951"/>
    </source>
</evidence>
<dbReference type="InterPro" id="IPR000719">
    <property type="entry name" value="Prot_kinase_dom"/>
</dbReference>
<dbReference type="PROSITE" id="PS00108">
    <property type="entry name" value="PROTEIN_KINASE_ST"/>
    <property type="match status" value="1"/>
</dbReference>
<evidence type="ECO:0000256" key="17">
    <source>
        <dbReference type="SAM" id="Phobius"/>
    </source>
</evidence>
<keyword evidence="12" id="KW-1015">Disulfide bond</keyword>
<dbReference type="PROSITE" id="PS00010">
    <property type="entry name" value="ASX_HYDROXYL"/>
    <property type="match status" value="1"/>
</dbReference>
<keyword evidence="21" id="KW-1185">Reference proteome</keyword>
<evidence type="ECO:0000256" key="11">
    <source>
        <dbReference type="ARBA" id="ARBA00023136"/>
    </source>
</evidence>
<organism evidence="20 21">
    <name type="scientific">Rehmannia glutinosa</name>
    <name type="common">Chinese foxglove</name>
    <dbReference type="NCBI Taxonomy" id="99300"/>
    <lineage>
        <taxon>Eukaryota</taxon>
        <taxon>Viridiplantae</taxon>
        <taxon>Streptophyta</taxon>
        <taxon>Embryophyta</taxon>
        <taxon>Tracheophyta</taxon>
        <taxon>Spermatophyta</taxon>
        <taxon>Magnoliopsida</taxon>
        <taxon>eudicotyledons</taxon>
        <taxon>Gunneridae</taxon>
        <taxon>Pentapetalae</taxon>
        <taxon>asterids</taxon>
        <taxon>lamiids</taxon>
        <taxon>Lamiales</taxon>
        <taxon>Orobanchaceae</taxon>
        <taxon>Rehmannieae</taxon>
        <taxon>Rehmannia</taxon>
    </lineage>
</organism>
<comment type="caution">
    <text evidence="16">Lacks conserved residue(s) required for the propagation of feature annotation.</text>
</comment>
<evidence type="ECO:0000256" key="16">
    <source>
        <dbReference type="PROSITE-ProRule" id="PRU00076"/>
    </source>
</evidence>
<protein>
    <recommendedName>
        <fullName evidence="22">Wall-associated receptor kinase-like protein</fullName>
    </recommendedName>
</protein>
<dbReference type="SMART" id="SM00220">
    <property type="entry name" value="S_TKc"/>
    <property type="match status" value="1"/>
</dbReference>
<keyword evidence="7" id="KW-0547">Nucleotide-binding</keyword>
<dbReference type="CDD" id="cd00054">
    <property type="entry name" value="EGF_CA"/>
    <property type="match status" value="2"/>
</dbReference>
<evidence type="ECO:0000313" key="21">
    <source>
        <dbReference type="Proteomes" id="UP001318860"/>
    </source>
</evidence>
<evidence type="ECO:0000256" key="10">
    <source>
        <dbReference type="ARBA" id="ARBA00022989"/>
    </source>
</evidence>
<dbReference type="Pfam" id="PF08488">
    <property type="entry name" value="WAK"/>
    <property type="match status" value="1"/>
</dbReference>
<keyword evidence="11 17" id="KW-0472">Membrane</keyword>
<dbReference type="InterPro" id="IPR008271">
    <property type="entry name" value="Ser/Thr_kinase_AS"/>
</dbReference>
<dbReference type="Proteomes" id="UP001318860">
    <property type="component" value="Unassembled WGS sequence"/>
</dbReference>
<dbReference type="PROSITE" id="PS50026">
    <property type="entry name" value="EGF_3"/>
    <property type="match status" value="1"/>
</dbReference>
<evidence type="ECO:0000256" key="6">
    <source>
        <dbReference type="ARBA" id="ARBA00022729"/>
    </source>
</evidence>
<dbReference type="Gene3D" id="3.30.200.20">
    <property type="entry name" value="Phosphorylase Kinase, domain 1"/>
    <property type="match status" value="1"/>
</dbReference>
<dbReference type="Gene3D" id="1.10.510.10">
    <property type="entry name" value="Transferase(Phosphotransferase) domain 1"/>
    <property type="match status" value="1"/>
</dbReference>
<keyword evidence="8" id="KW-0418">Kinase</keyword>
<name>A0ABR0VZU9_REHGL</name>
<comment type="caution">
    <text evidence="20">The sequence shown here is derived from an EMBL/GenBank/DDBJ whole genome shotgun (WGS) entry which is preliminary data.</text>
</comment>
<comment type="subcellular location">
    <subcellularLocation>
        <location evidence="1">Membrane</location>
        <topology evidence="1">Single-pass type I membrane protein</topology>
    </subcellularLocation>
</comment>
<gene>
    <name evidence="20" type="ORF">DH2020_025395</name>
</gene>
<dbReference type="PROSITE" id="PS50011">
    <property type="entry name" value="PROTEIN_KINASE_DOM"/>
    <property type="match status" value="1"/>
</dbReference>
<keyword evidence="13" id="KW-0325">Glycoprotein</keyword>
<keyword evidence="6" id="KW-0732">Signal</keyword>
<evidence type="ECO:0000256" key="5">
    <source>
        <dbReference type="ARBA" id="ARBA00022692"/>
    </source>
</evidence>
<evidence type="ECO:0000256" key="3">
    <source>
        <dbReference type="ARBA" id="ARBA00022536"/>
    </source>
</evidence>
<evidence type="ECO:0000256" key="12">
    <source>
        <dbReference type="ARBA" id="ARBA00023157"/>
    </source>
</evidence>
<dbReference type="InterPro" id="IPR000152">
    <property type="entry name" value="EGF-type_Asp/Asn_hydroxyl_site"/>
</dbReference>
<evidence type="ECO:0000259" key="19">
    <source>
        <dbReference type="PROSITE" id="PS50026"/>
    </source>
</evidence>
<dbReference type="Pfam" id="PF12947">
    <property type="entry name" value="EGF_3"/>
    <property type="match status" value="1"/>
</dbReference>
<evidence type="ECO:0000256" key="2">
    <source>
        <dbReference type="ARBA" id="ARBA00022527"/>
    </source>
</evidence>
<keyword evidence="3 16" id="KW-0245">EGF-like domain</keyword>
<keyword evidence="2" id="KW-0723">Serine/threonine-protein kinase</keyword>
<dbReference type="InterPro" id="IPR018097">
    <property type="entry name" value="EGF_Ca-bd_CS"/>
</dbReference>
<evidence type="ECO:0000259" key="18">
    <source>
        <dbReference type="PROSITE" id="PS50011"/>
    </source>
</evidence>
<dbReference type="Pfam" id="PF00069">
    <property type="entry name" value="Pkinase"/>
    <property type="match status" value="1"/>
</dbReference>
<dbReference type="PANTHER" id="PTHR27005">
    <property type="entry name" value="WALL-ASSOCIATED RECEPTOR KINASE-LIKE 21"/>
    <property type="match status" value="1"/>
</dbReference>
<dbReference type="InterPro" id="IPR013695">
    <property type="entry name" value="WAK"/>
</dbReference>
<dbReference type="InterPro" id="IPR025287">
    <property type="entry name" value="WAK_GUB"/>
</dbReference>
<evidence type="ECO:0000256" key="14">
    <source>
        <dbReference type="ARBA" id="ARBA00047558"/>
    </source>
</evidence>
<evidence type="ECO:0000256" key="7">
    <source>
        <dbReference type="ARBA" id="ARBA00022741"/>
    </source>
</evidence>
<dbReference type="SMART" id="SM00179">
    <property type="entry name" value="EGF_CA"/>
    <property type="match status" value="2"/>
</dbReference>
<dbReference type="SUPFAM" id="SSF56112">
    <property type="entry name" value="Protein kinase-like (PK-like)"/>
    <property type="match status" value="1"/>
</dbReference>
<evidence type="ECO:0000256" key="4">
    <source>
        <dbReference type="ARBA" id="ARBA00022679"/>
    </source>
</evidence>
<dbReference type="InterPro" id="IPR001881">
    <property type="entry name" value="EGF-like_Ca-bd_dom"/>
</dbReference>
<keyword evidence="9" id="KW-0067">ATP-binding</keyword>
<evidence type="ECO:0000256" key="9">
    <source>
        <dbReference type="ARBA" id="ARBA00022840"/>
    </source>
</evidence>
<dbReference type="InterPro" id="IPR045274">
    <property type="entry name" value="WAK-like"/>
</dbReference>
<dbReference type="SUPFAM" id="SSF57196">
    <property type="entry name" value="EGF/Laminin"/>
    <property type="match status" value="1"/>
</dbReference>
<feature type="transmembrane region" description="Helical" evidence="17">
    <location>
        <begin position="415"/>
        <end position="440"/>
    </location>
</feature>
<evidence type="ECO:0000313" key="20">
    <source>
        <dbReference type="EMBL" id="KAK6140863.1"/>
    </source>
</evidence>
<dbReference type="PANTHER" id="PTHR27005:SF515">
    <property type="entry name" value="WALL-ASSOCIATED RECEPTOR KINASE-LIKE 10-RELATED"/>
    <property type="match status" value="1"/>
</dbReference>
<dbReference type="PROSITE" id="PS01187">
    <property type="entry name" value="EGF_CA"/>
    <property type="match status" value="1"/>
</dbReference>
<evidence type="ECO:0008006" key="22">
    <source>
        <dbReference type="Google" id="ProtNLM"/>
    </source>
</evidence>
<feature type="domain" description="EGF-like" evidence="19">
    <location>
        <begin position="364"/>
        <end position="400"/>
    </location>
</feature>
<dbReference type="InterPro" id="IPR024731">
    <property type="entry name" value="NELL2-like_EGF"/>
</dbReference>